<comment type="caution">
    <text evidence="1">The sequence shown here is derived from an EMBL/GenBank/DDBJ whole genome shotgun (WGS) entry which is preliminary data.</text>
</comment>
<dbReference type="PATRIC" id="fig|907348.3.peg.91"/>
<dbReference type="Gene3D" id="3.80.10.10">
    <property type="entry name" value="Ribonuclease Inhibitor"/>
    <property type="match status" value="1"/>
</dbReference>
<dbReference type="Pfam" id="PF13306">
    <property type="entry name" value="LRR_5"/>
    <property type="match status" value="1"/>
</dbReference>
<proteinExistence type="predicted"/>
<dbReference type="InterPro" id="IPR053139">
    <property type="entry name" value="Surface_bspA-like"/>
</dbReference>
<gene>
    <name evidence="1" type="ORF">TresaDRAFT_2716</name>
</gene>
<dbReference type="EMBL" id="AGRW01000023">
    <property type="protein sequence ID" value="EIC03098.1"/>
    <property type="molecule type" value="Genomic_DNA"/>
</dbReference>
<dbReference type="eggNOG" id="COG4886">
    <property type="taxonomic scope" value="Bacteria"/>
</dbReference>
<dbReference type="Proteomes" id="UP000003571">
    <property type="component" value="Unassembled WGS sequence"/>
</dbReference>
<dbReference type="STRING" id="907348.TresaDRAFT_2716"/>
<dbReference type="RefSeq" id="WP_002701811.1">
    <property type="nucleotide sequence ID" value="NZ_AGRW01000023.1"/>
</dbReference>
<organism evidence="1 2">
    <name type="scientific">Treponema saccharophilum DSM 2985</name>
    <dbReference type="NCBI Taxonomy" id="907348"/>
    <lineage>
        <taxon>Bacteria</taxon>
        <taxon>Pseudomonadati</taxon>
        <taxon>Spirochaetota</taxon>
        <taxon>Spirochaetia</taxon>
        <taxon>Spirochaetales</taxon>
        <taxon>Treponemataceae</taxon>
        <taxon>Treponema</taxon>
    </lineage>
</organism>
<keyword evidence="2" id="KW-1185">Reference proteome</keyword>
<reference evidence="1 2" key="1">
    <citation type="submission" date="2011-09" db="EMBL/GenBank/DDBJ databases">
        <title>The draft genome of Treponema saccharophilum DSM 2985.</title>
        <authorList>
            <consortium name="US DOE Joint Genome Institute (JGI-PGF)"/>
            <person name="Lucas S."/>
            <person name="Copeland A."/>
            <person name="Lapidus A."/>
            <person name="Glavina del Rio T."/>
            <person name="Dalin E."/>
            <person name="Tice H."/>
            <person name="Bruce D."/>
            <person name="Goodwin L."/>
            <person name="Pitluck S."/>
            <person name="Peters L."/>
            <person name="Kyrpides N."/>
            <person name="Mavromatis K."/>
            <person name="Ivanova N."/>
            <person name="Markowitz V."/>
            <person name="Cheng J.-F."/>
            <person name="Hugenholtz P."/>
            <person name="Woyke T."/>
            <person name="Wu D."/>
            <person name="Gronow S."/>
            <person name="Wellnitz S."/>
            <person name="Brambilla E."/>
            <person name="Klenk H.-P."/>
            <person name="Eisen J.A."/>
        </authorList>
    </citation>
    <scope>NUCLEOTIDE SEQUENCE [LARGE SCALE GENOMIC DNA]</scope>
    <source>
        <strain evidence="1 2">DSM 2985</strain>
    </source>
</reference>
<evidence type="ECO:0000313" key="2">
    <source>
        <dbReference type="Proteomes" id="UP000003571"/>
    </source>
</evidence>
<dbReference type="InterPro" id="IPR032675">
    <property type="entry name" value="LRR_dom_sf"/>
</dbReference>
<sequence>MNTYNEDTKYIIPAGTILDYSRGTRYWEDSFYFKSSDVEQETTEEIVIPKGITIIAEGCFAGCVKLQKVRMPDSIRLIDEGAFANCRNLSINWSTTLEEIGPCAFENTSLDNYDLPKSLKSISFKAFNKNLDLIKVPSSLIKCSTTAFGTYSKTTEVLLRNPSYKLIDNCLINLTNNTLLFINPRSQSVTLPKEARYWHDIKFNGVKLTVPLALIDEHFWNGLKYRCSPIYSRPLTVYSEYSEKAQRLYDDNCSKSDLFSKKIKYERIDNYDKCKIT</sequence>
<dbReference type="PANTHER" id="PTHR45661:SF3">
    <property type="entry name" value="IG-LIKE DOMAIN-CONTAINING PROTEIN"/>
    <property type="match status" value="1"/>
</dbReference>
<dbReference type="SUPFAM" id="SSF52058">
    <property type="entry name" value="L domain-like"/>
    <property type="match status" value="1"/>
</dbReference>
<evidence type="ECO:0008006" key="3">
    <source>
        <dbReference type="Google" id="ProtNLM"/>
    </source>
</evidence>
<accession>H7EH31</accession>
<evidence type="ECO:0000313" key="1">
    <source>
        <dbReference type="EMBL" id="EIC03098.1"/>
    </source>
</evidence>
<name>H7EH31_9SPIR</name>
<dbReference type="PANTHER" id="PTHR45661">
    <property type="entry name" value="SURFACE ANTIGEN"/>
    <property type="match status" value="1"/>
</dbReference>
<dbReference type="AlphaFoldDB" id="H7EH31"/>
<protein>
    <recommendedName>
        <fullName evidence="3">Leucine-rich repeat domain-containing protein</fullName>
    </recommendedName>
</protein>
<dbReference type="InterPro" id="IPR026906">
    <property type="entry name" value="LRR_5"/>
</dbReference>